<dbReference type="Pfam" id="PF00550">
    <property type="entry name" value="PP-binding"/>
    <property type="match status" value="1"/>
</dbReference>
<reference evidence="4 5" key="1">
    <citation type="journal article" date="2021" name="Nat. Commun.">
        <title>Genetic determinants of endophytism in the Arabidopsis root mycobiome.</title>
        <authorList>
            <person name="Mesny F."/>
            <person name="Miyauchi S."/>
            <person name="Thiergart T."/>
            <person name="Pickel B."/>
            <person name="Atanasova L."/>
            <person name="Karlsson M."/>
            <person name="Huettel B."/>
            <person name="Barry K.W."/>
            <person name="Haridas S."/>
            <person name="Chen C."/>
            <person name="Bauer D."/>
            <person name="Andreopoulos W."/>
            <person name="Pangilinan J."/>
            <person name="LaButti K."/>
            <person name="Riley R."/>
            <person name="Lipzen A."/>
            <person name="Clum A."/>
            <person name="Drula E."/>
            <person name="Henrissat B."/>
            <person name="Kohler A."/>
            <person name="Grigoriev I.V."/>
            <person name="Martin F.M."/>
            <person name="Hacquard S."/>
        </authorList>
    </citation>
    <scope>NUCLEOTIDE SEQUENCE [LARGE SCALE GENOMIC DNA]</scope>
    <source>
        <strain evidence="4 5">MPI-SDFR-AT-0080</strain>
    </source>
</reference>
<accession>A0ABQ8GKQ4</accession>
<evidence type="ECO:0000259" key="3">
    <source>
        <dbReference type="PROSITE" id="PS50075"/>
    </source>
</evidence>
<dbReference type="EMBL" id="JAGTJR010000006">
    <property type="protein sequence ID" value="KAH7058992.1"/>
    <property type="molecule type" value="Genomic_DNA"/>
</dbReference>
<dbReference type="InterPro" id="IPR009081">
    <property type="entry name" value="PP-bd_ACP"/>
</dbReference>
<dbReference type="SUPFAM" id="SSF51735">
    <property type="entry name" value="NAD(P)-binding Rossmann-fold domains"/>
    <property type="match status" value="1"/>
</dbReference>
<evidence type="ECO:0000256" key="2">
    <source>
        <dbReference type="ARBA" id="ARBA00022553"/>
    </source>
</evidence>
<comment type="caution">
    <text evidence="4">The sequence shown here is derived from an EMBL/GenBank/DDBJ whole genome shotgun (WGS) entry which is preliminary data.</text>
</comment>
<protein>
    <recommendedName>
        <fullName evidence="3">Carrier domain-containing protein</fullName>
    </recommendedName>
</protein>
<dbReference type="InterPro" id="IPR013120">
    <property type="entry name" value="FAR_NAD-bd"/>
</dbReference>
<keyword evidence="1" id="KW-0596">Phosphopantetheine</keyword>
<feature type="domain" description="Carrier" evidence="3">
    <location>
        <begin position="549"/>
        <end position="623"/>
    </location>
</feature>
<dbReference type="Gene3D" id="1.10.1200.10">
    <property type="entry name" value="ACP-like"/>
    <property type="match status" value="1"/>
</dbReference>
<keyword evidence="2" id="KW-0597">Phosphoprotein</keyword>
<dbReference type="PANTHER" id="PTHR43439:SF2">
    <property type="entry name" value="ENZYME, PUTATIVE (JCVI)-RELATED"/>
    <property type="match status" value="1"/>
</dbReference>
<dbReference type="Gene3D" id="3.40.50.720">
    <property type="entry name" value="NAD(P)-binding Rossmann-like Domain"/>
    <property type="match status" value="1"/>
</dbReference>
<dbReference type="InterPro" id="IPR000873">
    <property type="entry name" value="AMP-dep_synth/lig_dom"/>
</dbReference>
<keyword evidence="5" id="KW-1185">Reference proteome</keyword>
<dbReference type="PANTHER" id="PTHR43439">
    <property type="entry name" value="PHENYLACETATE-COENZYME A LIGASE"/>
    <property type="match status" value="1"/>
</dbReference>
<organism evidence="4 5">
    <name type="scientific">Macrophomina phaseolina</name>
    <dbReference type="NCBI Taxonomy" id="35725"/>
    <lineage>
        <taxon>Eukaryota</taxon>
        <taxon>Fungi</taxon>
        <taxon>Dikarya</taxon>
        <taxon>Ascomycota</taxon>
        <taxon>Pezizomycotina</taxon>
        <taxon>Dothideomycetes</taxon>
        <taxon>Dothideomycetes incertae sedis</taxon>
        <taxon>Botryosphaeriales</taxon>
        <taxon>Botryosphaeriaceae</taxon>
        <taxon>Macrophomina</taxon>
    </lineage>
</organism>
<dbReference type="PROSITE" id="PS50075">
    <property type="entry name" value="CARRIER"/>
    <property type="match status" value="1"/>
</dbReference>
<dbReference type="Gene3D" id="3.40.50.12780">
    <property type="entry name" value="N-terminal domain of ligase-like"/>
    <property type="match status" value="1"/>
</dbReference>
<dbReference type="Pfam" id="PF23562">
    <property type="entry name" value="AMP-binding_C_3"/>
    <property type="match status" value="1"/>
</dbReference>
<dbReference type="SUPFAM" id="SSF56801">
    <property type="entry name" value="Acetyl-CoA synthetase-like"/>
    <property type="match status" value="1"/>
</dbReference>
<dbReference type="Pfam" id="PF07993">
    <property type="entry name" value="NAD_binding_4"/>
    <property type="match status" value="1"/>
</dbReference>
<dbReference type="InterPro" id="IPR020845">
    <property type="entry name" value="AMP-binding_CS"/>
</dbReference>
<evidence type="ECO:0000313" key="4">
    <source>
        <dbReference type="EMBL" id="KAH7058992.1"/>
    </source>
</evidence>
<evidence type="ECO:0000256" key="1">
    <source>
        <dbReference type="ARBA" id="ARBA00022450"/>
    </source>
</evidence>
<dbReference type="Pfam" id="PF00501">
    <property type="entry name" value="AMP-binding"/>
    <property type="match status" value="1"/>
</dbReference>
<dbReference type="InterPro" id="IPR042099">
    <property type="entry name" value="ANL_N_sf"/>
</dbReference>
<proteinExistence type="predicted"/>
<gene>
    <name evidence="4" type="ORF">B0J12DRAFT_380545</name>
</gene>
<evidence type="ECO:0000313" key="5">
    <source>
        <dbReference type="Proteomes" id="UP000774617"/>
    </source>
</evidence>
<dbReference type="InterPro" id="IPR036291">
    <property type="entry name" value="NAD(P)-bd_dom_sf"/>
</dbReference>
<dbReference type="InterPro" id="IPR036736">
    <property type="entry name" value="ACP-like_sf"/>
</dbReference>
<dbReference type="SUPFAM" id="SSF47336">
    <property type="entry name" value="ACP-like"/>
    <property type="match status" value="1"/>
</dbReference>
<dbReference type="PROSITE" id="PS00455">
    <property type="entry name" value="AMP_BINDING"/>
    <property type="match status" value="1"/>
</dbReference>
<sequence>MSNMEGKAPQTIDEALRRRAMTDPSTPILSYPSIGDKFIEHTAADLDRMTTLAAALYAKTLPEDALSPGSVVGILGIGNLEYVVTYLSLQRLSLTCLFLSTRLSDAGLTHILTATKCRALLSQNRFKPTTTRIHATIPHAFSTIPMLEGAYILNPIVMDALEPITRSASSKSHHRHYPSSHPSWIIHSSGTTGLPKPVAIHAARALASLHAQGLVPPTLSTLPLFHSFGLSSLNAALVHGTPLALLAPDAPVTGPAVLAALRATCVRKLVTVPYVLGLVVETRGWKEALRALEAVTFGGAPVPVGLGERLVGAGVRLVNHYGLSECGGRMMRPVGWMGDDWRWLVLMPHAEGHARFDPEEEGGKICRLVVGPGLPTRGWGEEQARPDGWFDTKDLFERHPVDEGKWRFVGRQDDTIVLVNGEKANAVPFELAVKRNKHVKTAVAFGDQRDSMGIIIIPERTALTSEQMLESVWPEVEAVNQQVPKYAKISRDALLIKDPGTPFPSTDKGTVIRSAFYKQFEADIESHYTGMRLPNGSENNETESGNTEPSLRNAIRKAVKETLQVGTSKMADATDFYTLDMDSLQATRIQAKLAKQISRVIPMNAISQNPSVDLLVKYLKSQQKISRPAEEVAAKLIEKYSSFPSRKGTGIPRVGGKEIVLLTGATGSLGRYILSTLLQRSTVEKVYCLVRAKDPDSAHTRILHSLDSAHLLSATRPYLSKLTVLHGDLSAPDLSLDPRTSTKLASTVTHIIHNAWAVNFTMPLSSFDAPCLTPTHALLALCAASSISPPPIFTLISSIAAASNTPDARSPVVEALVPFSHAGATGYAQAKWVGEQICGAAASRAGVPTRVLRVGQVAGDRVRGAWKASEAIPMAVQAVRVTGAMPMHAEGERLAWLAVDECAEAMVEAAMGEGGAGSGDGEARCDVLHICNPKTFSWNEDFLPALRRAGLEFENVEGPEWVRRLEMTEQDPERNEAVKLLDYYRAVYGGVRARSAALFKTVESEKVAPSLGKATAMGDEMFKKFVKYWLDEAWG</sequence>
<dbReference type="Proteomes" id="UP000774617">
    <property type="component" value="Unassembled WGS sequence"/>
</dbReference>
<dbReference type="InterPro" id="IPR051414">
    <property type="entry name" value="Adenylate-forming_Reductase"/>
</dbReference>
<name>A0ABQ8GKQ4_9PEZI</name>